<dbReference type="InterPro" id="IPR016305">
    <property type="entry name" value="Mannose-6-P_Isomerase"/>
</dbReference>
<dbReference type="PANTHER" id="PTHR10309:SF0">
    <property type="entry name" value="MANNOSE-6-PHOSPHATE ISOMERASE"/>
    <property type="match status" value="1"/>
</dbReference>
<feature type="active site" evidence="7">
    <location>
        <position position="279"/>
    </location>
</feature>
<evidence type="ECO:0000313" key="11">
    <source>
        <dbReference type="Proteomes" id="UP000199611"/>
    </source>
</evidence>
<dbReference type="InterPro" id="IPR014710">
    <property type="entry name" value="RmlC-like_jellyroll"/>
</dbReference>
<comment type="catalytic activity">
    <reaction evidence="1">
        <text>D-mannose 6-phosphate = D-fructose 6-phosphate</text>
        <dbReference type="Rhea" id="RHEA:12356"/>
        <dbReference type="ChEBI" id="CHEBI:58735"/>
        <dbReference type="ChEBI" id="CHEBI:61527"/>
        <dbReference type="EC" id="5.3.1.8"/>
    </reaction>
</comment>
<feature type="binding site" evidence="8">
    <location>
        <position position="132"/>
    </location>
    <ligand>
        <name>Zn(2+)</name>
        <dbReference type="ChEBI" id="CHEBI:29105"/>
    </ligand>
</feature>
<organism evidence="10 11">
    <name type="scientific">Thermodesulforhabdus norvegica</name>
    <dbReference type="NCBI Taxonomy" id="39841"/>
    <lineage>
        <taxon>Bacteria</taxon>
        <taxon>Pseudomonadati</taxon>
        <taxon>Thermodesulfobacteriota</taxon>
        <taxon>Syntrophobacteria</taxon>
        <taxon>Syntrophobacterales</taxon>
        <taxon>Thermodesulforhabdaceae</taxon>
        <taxon>Thermodesulforhabdus</taxon>
    </lineage>
</organism>
<reference evidence="10 11" key="1">
    <citation type="submission" date="2016-10" db="EMBL/GenBank/DDBJ databases">
        <authorList>
            <person name="de Groot N.N."/>
        </authorList>
    </citation>
    <scope>NUCLEOTIDE SEQUENCE [LARGE SCALE GENOMIC DNA]</scope>
    <source>
        <strain evidence="10 11">DSM 9990</strain>
    </source>
</reference>
<dbReference type="EMBL" id="FOUU01000002">
    <property type="protein sequence ID" value="SFM63162.1"/>
    <property type="molecule type" value="Genomic_DNA"/>
</dbReference>
<dbReference type="InterPro" id="IPR046457">
    <property type="entry name" value="PMI_typeI_cat"/>
</dbReference>
<evidence type="ECO:0000256" key="2">
    <source>
        <dbReference type="ARBA" id="ARBA00010772"/>
    </source>
</evidence>
<dbReference type="GO" id="GO:0009298">
    <property type="term" value="P:GDP-mannose biosynthetic process"/>
    <property type="evidence" value="ECO:0007669"/>
    <property type="project" value="InterPro"/>
</dbReference>
<evidence type="ECO:0000256" key="1">
    <source>
        <dbReference type="ARBA" id="ARBA00000757"/>
    </source>
</evidence>
<keyword evidence="4 8" id="KW-0479">Metal-binding</keyword>
<dbReference type="PRINTS" id="PR00714">
    <property type="entry name" value="MAN6PISMRASE"/>
</dbReference>
<dbReference type="GO" id="GO:0005975">
    <property type="term" value="P:carbohydrate metabolic process"/>
    <property type="evidence" value="ECO:0007669"/>
    <property type="project" value="InterPro"/>
</dbReference>
<feature type="domain" description="Phosphomannose isomerase type I catalytic" evidence="9">
    <location>
        <begin position="6"/>
        <end position="144"/>
    </location>
</feature>
<dbReference type="CDD" id="cd02208">
    <property type="entry name" value="cupin_RmlC-like"/>
    <property type="match status" value="1"/>
</dbReference>
<dbReference type="PROSITE" id="PS00966">
    <property type="entry name" value="PMI_I_2"/>
    <property type="match status" value="1"/>
</dbReference>
<feature type="binding site" evidence="8">
    <location>
        <position position="107"/>
    </location>
    <ligand>
        <name>Zn(2+)</name>
        <dbReference type="ChEBI" id="CHEBI:29105"/>
    </ligand>
</feature>
<dbReference type="GO" id="GO:0008270">
    <property type="term" value="F:zinc ion binding"/>
    <property type="evidence" value="ECO:0007669"/>
    <property type="project" value="InterPro"/>
</dbReference>
<evidence type="ECO:0000256" key="7">
    <source>
        <dbReference type="PIRSR" id="PIRSR001480-1"/>
    </source>
</evidence>
<feature type="binding site" evidence="8">
    <location>
        <position position="105"/>
    </location>
    <ligand>
        <name>Zn(2+)</name>
        <dbReference type="ChEBI" id="CHEBI:29105"/>
    </ligand>
</feature>
<dbReference type="NCBIfam" id="TIGR00218">
    <property type="entry name" value="manA"/>
    <property type="match status" value="1"/>
</dbReference>
<evidence type="ECO:0000256" key="6">
    <source>
        <dbReference type="ARBA" id="ARBA00023235"/>
    </source>
</evidence>
<evidence type="ECO:0000313" key="10">
    <source>
        <dbReference type="EMBL" id="SFM63162.1"/>
    </source>
</evidence>
<evidence type="ECO:0000256" key="3">
    <source>
        <dbReference type="ARBA" id="ARBA00011956"/>
    </source>
</evidence>
<dbReference type="AlphaFoldDB" id="A0A1I4SFD5"/>
<name>A0A1I4SFD5_9BACT</name>
<comment type="similarity">
    <text evidence="2">Belongs to the mannose-6-phosphate isomerase type 1 family.</text>
</comment>
<keyword evidence="5 8" id="KW-0862">Zinc</keyword>
<feature type="binding site" evidence="8">
    <location>
        <position position="260"/>
    </location>
    <ligand>
        <name>Zn(2+)</name>
        <dbReference type="ChEBI" id="CHEBI:29105"/>
    </ligand>
</feature>
<dbReference type="InterPro" id="IPR011051">
    <property type="entry name" value="RmlC_Cupin_sf"/>
</dbReference>
<evidence type="ECO:0000256" key="8">
    <source>
        <dbReference type="PIRSR" id="PIRSR001480-2"/>
    </source>
</evidence>
<evidence type="ECO:0000256" key="5">
    <source>
        <dbReference type="ARBA" id="ARBA00022833"/>
    </source>
</evidence>
<gene>
    <name evidence="10" type="ORF">SAMN05660836_00934</name>
</gene>
<dbReference type="CDD" id="cd07011">
    <property type="entry name" value="cupin_PMI_type_I_N"/>
    <property type="match status" value="1"/>
</dbReference>
<dbReference type="Proteomes" id="UP000199611">
    <property type="component" value="Unassembled WGS sequence"/>
</dbReference>
<keyword evidence="11" id="KW-1185">Reference proteome</keyword>
<evidence type="ECO:0000256" key="4">
    <source>
        <dbReference type="ARBA" id="ARBA00022723"/>
    </source>
</evidence>
<dbReference type="Gene3D" id="1.10.441.10">
    <property type="entry name" value="Phosphomannose Isomerase, domain 2"/>
    <property type="match status" value="1"/>
</dbReference>
<proteinExistence type="inferred from homology"/>
<dbReference type="InterPro" id="IPR018050">
    <property type="entry name" value="Pmannose_isomerase-type1_CS"/>
</dbReference>
<dbReference type="InterPro" id="IPR001250">
    <property type="entry name" value="Man6P_Isoase-1"/>
</dbReference>
<dbReference type="Gene3D" id="2.60.120.10">
    <property type="entry name" value="Jelly Rolls"/>
    <property type="match status" value="2"/>
</dbReference>
<dbReference type="GO" id="GO:0005829">
    <property type="term" value="C:cytosol"/>
    <property type="evidence" value="ECO:0007669"/>
    <property type="project" value="TreeGrafter"/>
</dbReference>
<dbReference type="RefSeq" id="WP_093393846.1">
    <property type="nucleotide sequence ID" value="NZ_FOUU01000002.1"/>
</dbReference>
<dbReference type="STRING" id="39841.SAMN05660836_00934"/>
<dbReference type="GO" id="GO:0004476">
    <property type="term" value="F:mannose-6-phosphate isomerase activity"/>
    <property type="evidence" value="ECO:0007669"/>
    <property type="project" value="UniProtKB-EC"/>
</dbReference>
<protein>
    <recommendedName>
        <fullName evidence="3">mannose-6-phosphate isomerase</fullName>
        <ecNumber evidence="3">5.3.1.8</ecNumber>
    </recommendedName>
</protein>
<keyword evidence="6 10" id="KW-0413">Isomerase</keyword>
<dbReference type="PIRSF" id="PIRSF001480">
    <property type="entry name" value="Mannose-6-phosphate_isomerase"/>
    <property type="match status" value="1"/>
</dbReference>
<dbReference type="OrthoDB" id="9792649at2"/>
<dbReference type="PANTHER" id="PTHR10309">
    <property type="entry name" value="MANNOSE-6-PHOSPHATE ISOMERASE"/>
    <property type="match status" value="1"/>
</dbReference>
<comment type="cofactor">
    <cofactor evidence="8">
        <name>Zn(2+)</name>
        <dbReference type="ChEBI" id="CHEBI:29105"/>
    </cofactor>
    <text evidence="8">Binds 1 zinc ion per subunit.</text>
</comment>
<dbReference type="Pfam" id="PF20511">
    <property type="entry name" value="PMI_typeI_cat"/>
    <property type="match status" value="1"/>
</dbReference>
<accession>A0A1I4SFD5</accession>
<evidence type="ECO:0000259" key="9">
    <source>
        <dbReference type="Pfam" id="PF20511"/>
    </source>
</evidence>
<dbReference type="EC" id="5.3.1.8" evidence="3"/>
<sequence>MKWRPLRLKNPVMHYEWGQRGKGAFIPRLIGLHDWDENLPWAELWMGAHPKAPSRTEIEGREAGLDELIHSFPEELLGNRILNKFGAELPFLLKVLTAAEPLSIQAHPDAQRARELHRLQPEHYPDARHKPEIAIALENFECLVGIGSPEILENKLRKYPEIRKLVAEDIDPTRPDSERIFKKLISLSIDAPDRIEEAVNALHKRLLTKSRDSLERMEKLFLSLSTKYDHTDVGLLLIFLMNHLALTPGDAVYLGPGIPHAYISGAIVECMANSDNVVRAGLTPKHKDARTLLLIADCSSAPSVIHSASENPVTVYETPAPEFRVTRYNCREEYTVHIAPGTLPVMIFILEGKGLIRWGPGNSEKLTTGEVAFIPAALQSCQLGFYPGTIAFSVHVP</sequence>
<dbReference type="SUPFAM" id="SSF51182">
    <property type="entry name" value="RmlC-like cupins"/>
    <property type="match status" value="1"/>
</dbReference>